<dbReference type="GeneID" id="80918094"/>
<evidence type="ECO:0000256" key="7">
    <source>
        <dbReference type="SAM" id="MobiDB-lite"/>
    </source>
</evidence>
<keyword evidence="5" id="KW-0539">Nucleus</keyword>
<sequence length="224" mass="26723">MMHGQDEWLDKDKTLVDEEEIASHNLSHTKKIDSNNNRVGKKSANEMTKQSNQKKISILNRELTKQLTILRQENNHLQQACKILSENKIKENRKSIEKWRTICKMELSFILNSTLIKINRMGGYKDFLEKEMEAKRRRLEYQIDSGMEDQIYEIKESEDFKQLSEIEQQEWESQMNEQLKELEKNKVVELEKLNKVLLDSEGKEFGMFELCTRLKLDYNLMFPQ</sequence>
<evidence type="ECO:0000256" key="5">
    <source>
        <dbReference type="ARBA" id="ARBA00023242"/>
    </source>
</evidence>
<dbReference type="AlphaFoldDB" id="A0AA35NHD7"/>
<dbReference type="RefSeq" id="XP_056081998.1">
    <property type="nucleotide sequence ID" value="XM_056222292.1"/>
</dbReference>
<evidence type="ECO:0000256" key="2">
    <source>
        <dbReference type="ARBA" id="ARBA00008729"/>
    </source>
</evidence>
<reference evidence="8" key="1">
    <citation type="submission" date="2022-10" db="EMBL/GenBank/DDBJ databases">
        <authorList>
            <person name="Byrne P K."/>
        </authorList>
    </citation>
    <scope>NUCLEOTIDE SEQUENCE</scope>
    <source>
        <strain evidence="8">IFO1815</strain>
    </source>
</reference>
<keyword evidence="9" id="KW-1185">Reference proteome</keyword>
<evidence type="ECO:0000313" key="9">
    <source>
        <dbReference type="Proteomes" id="UP001161438"/>
    </source>
</evidence>
<evidence type="ECO:0000256" key="1">
    <source>
        <dbReference type="ARBA" id="ARBA00004123"/>
    </source>
</evidence>
<protein>
    <recommendedName>
        <fullName evidence="10">Mei5p</fullName>
    </recommendedName>
</protein>
<dbReference type="GO" id="GO:0006281">
    <property type="term" value="P:DNA repair"/>
    <property type="evidence" value="ECO:0007669"/>
    <property type="project" value="UniProtKB-KW"/>
</dbReference>
<comment type="subcellular location">
    <subcellularLocation>
        <location evidence="1">Nucleus</location>
    </subcellularLocation>
</comment>
<name>A0AA35NHD7_SACMI</name>
<dbReference type="Proteomes" id="UP001161438">
    <property type="component" value="Chromosome 6"/>
</dbReference>
<feature type="region of interest" description="Disordered" evidence="7">
    <location>
        <begin position="30"/>
        <end position="53"/>
    </location>
</feature>
<dbReference type="InterPro" id="IPR018468">
    <property type="entry name" value="SFR1/Mei5"/>
</dbReference>
<comment type="similarity">
    <text evidence="2">Belongs to the SFR1/MEI5 family.</text>
</comment>
<dbReference type="Pfam" id="PF10376">
    <property type="entry name" value="Mei5"/>
    <property type="match status" value="1"/>
</dbReference>
<accession>A0AA35NHD7</accession>
<evidence type="ECO:0000256" key="6">
    <source>
        <dbReference type="SAM" id="Coils"/>
    </source>
</evidence>
<organism evidence="8 9">
    <name type="scientific">Saccharomyces mikatae IFO 1815</name>
    <dbReference type="NCBI Taxonomy" id="226126"/>
    <lineage>
        <taxon>Eukaryota</taxon>
        <taxon>Fungi</taxon>
        <taxon>Dikarya</taxon>
        <taxon>Ascomycota</taxon>
        <taxon>Saccharomycotina</taxon>
        <taxon>Saccharomycetes</taxon>
        <taxon>Saccharomycetales</taxon>
        <taxon>Saccharomycetaceae</taxon>
        <taxon>Saccharomyces</taxon>
    </lineage>
</organism>
<evidence type="ECO:0000313" key="8">
    <source>
        <dbReference type="EMBL" id="CAI4038883.1"/>
    </source>
</evidence>
<evidence type="ECO:0000256" key="4">
    <source>
        <dbReference type="ARBA" id="ARBA00023204"/>
    </source>
</evidence>
<gene>
    <name evidence="8" type="primary">SMKI06G2330</name>
    <name evidence="8" type="ORF">SMKI_06G2330</name>
</gene>
<proteinExistence type="inferred from homology"/>
<evidence type="ECO:0008006" key="10">
    <source>
        <dbReference type="Google" id="ProtNLM"/>
    </source>
</evidence>
<keyword evidence="3" id="KW-0227">DNA damage</keyword>
<dbReference type="GO" id="GO:0005634">
    <property type="term" value="C:nucleus"/>
    <property type="evidence" value="ECO:0007669"/>
    <property type="project" value="UniProtKB-SubCell"/>
</dbReference>
<keyword evidence="6" id="KW-0175">Coiled coil</keyword>
<dbReference type="Gene3D" id="6.10.140.1020">
    <property type="match status" value="1"/>
</dbReference>
<dbReference type="EMBL" id="OX365762">
    <property type="protein sequence ID" value="CAI4038883.1"/>
    <property type="molecule type" value="Genomic_DNA"/>
</dbReference>
<keyword evidence="4" id="KW-0234">DNA repair</keyword>
<feature type="coiled-coil region" evidence="6">
    <location>
        <begin position="60"/>
        <end position="87"/>
    </location>
</feature>
<evidence type="ECO:0000256" key="3">
    <source>
        <dbReference type="ARBA" id="ARBA00022763"/>
    </source>
</evidence>